<evidence type="ECO:0000256" key="2">
    <source>
        <dbReference type="SAM" id="SignalP"/>
    </source>
</evidence>
<keyword evidence="2" id="KW-0732">Signal</keyword>
<feature type="signal peptide" evidence="2">
    <location>
        <begin position="1"/>
        <end position="22"/>
    </location>
</feature>
<evidence type="ECO:0000313" key="4">
    <source>
        <dbReference type="Proteomes" id="UP001448207"/>
    </source>
</evidence>
<reference evidence="3 4" key="1">
    <citation type="submission" date="2024-04" db="EMBL/GenBank/DDBJ databases">
        <title>Symmetric and asymmetric DNA N6-adenine methylation regulates different biological responses in Mucorales.</title>
        <authorList>
            <consortium name="Lawrence Berkeley National Laboratory"/>
            <person name="Lax C."/>
            <person name="Mondo S.J."/>
            <person name="Osorio-Concepcion M."/>
            <person name="Muszewska A."/>
            <person name="Corrochano-Luque M."/>
            <person name="Gutierrez G."/>
            <person name="Riley R."/>
            <person name="Lipzen A."/>
            <person name="Guo J."/>
            <person name="Hundley H."/>
            <person name="Amirebrahimi M."/>
            <person name="Ng V."/>
            <person name="Lorenzo-Gutierrez D."/>
            <person name="Binder U."/>
            <person name="Yang J."/>
            <person name="Song Y."/>
            <person name="Canovas D."/>
            <person name="Navarro E."/>
            <person name="Freitag M."/>
            <person name="Gabaldon T."/>
            <person name="Grigoriev I.V."/>
            <person name="Corrochano L.M."/>
            <person name="Nicolas F.E."/>
            <person name="Garre V."/>
        </authorList>
    </citation>
    <scope>NUCLEOTIDE SEQUENCE [LARGE SCALE GENOMIC DNA]</scope>
    <source>
        <strain evidence="3 4">L51</strain>
    </source>
</reference>
<gene>
    <name evidence="3" type="ORF">J3Q64DRAFT_1006148</name>
</gene>
<proteinExistence type="predicted"/>
<organism evidence="3 4">
    <name type="scientific">Phycomyces blakesleeanus</name>
    <dbReference type="NCBI Taxonomy" id="4837"/>
    <lineage>
        <taxon>Eukaryota</taxon>
        <taxon>Fungi</taxon>
        <taxon>Fungi incertae sedis</taxon>
        <taxon>Mucoromycota</taxon>
        <taxon>Mucoromycotina</taxon>
        <taxon>Mucoromycetes</taxon>
        <taxon>Mucorales</taxon>
        <taxon>Phycomycetaceae</taxon>
        <taxon>Phycomyces</taxon>
    </lineage>
</organism>
<keyword evidence="1" id="KW-0472">Membrane</keyword>
<protein>
    <submittedName>
        <fullName evidence="3">Uncharacterized protein</fullName>
    </submittedName>
</protein>
<feature type="transmembrane region" description="Helical" evidence="1">
    <location>
        <begin position="136"/>
        <end position="156"/>
    </location>
</feature>
<evidence type="ECO:0000256" key="1">
    <source>
        <dbReference type="SAM" id="Phobius"/>
    </source>
</evidence>
<sequence length="158" mass="18758">MMMIIYCCSHLALLLFPSFSITQSLTRTYSLNHSLTYSLIPFTQTYTHTHIHKRFFFLKKKETVETRSSRKILPLPLRLTHLQFSNHITSITSTTFPPTSHHIKPRSLPLSFYLPLFFLLVLYFSLLFFFSFFLLLLLLLFPLILLFFYIFILLMCGF</sequence>
<keyword evidence="1" id="KW-0812">Transmembrane</keyword>
<keyword evidence="4" id="KW-1185">Reference proteome</keyword>
<dbReference type="Proteomes" id="UP001448207">
    <property type="component" value="Unassembled WGS sequence"/>
</dbReference>
<comment type="caution">
    <text evidence="3">The sequence shown here is derived from an EMBL/GenBank/DDBJ whole genome shotgun (WGS) entry which is preliminary data.</text>
</comment>
<keyword evidence="1" id="KW-1133">Transmembrane helix</keyword>
<feature type="transmembrane region" description="Helical" evidence="1">
    <location>
        <begin position="110"/>
        <end position="130"/>
    </location>
</feature>
<accession>A0ABR3BBZ0</accession>
<dbReference type="EMBL" id="JBCLYO010000001">
    <property type="protein sequence ID" value="KAL0096068.1"/>
    <property type="molecule type" value="Genomic_DNA"/>
</dbReference>
<name>A0ABR3BBZ0_PHYBL</name>
<evidence type="ECO:0000313" key="3">
    <source>
        <dbReference type="EMBL" id="KAL0096068.1"/>
    </source>
</evidence>
<feature type="chain" id="PRO_5046738583" evidence="2">
    <location>
        <begin position="23"/>
        <end position="158"/>
    </location>
</feature>